<evidence type="ECO:0000256" key="9">
    <source>
        <dbReference type="ARBA" id="ARBA00024190"/>
    </source>
</evidence>
<feature type="repeat" description="WD" evidence="12">
    <location>
        <begin position="624"/>
        <end position="656"/>
    </location>
</feature>
<evidence type="ECO:0000256" key="3">
    <source>
        <dbReference type="ARBA" id="ARBA00022574"/>
    </source>
</evidence>
<dbReference type="InterPro" id="IPR001680">
    <property type="entry name" value="WD40_rpt"/>
</dbReference>
<dbReference type="AlphaFoldDB" id="A0AAY4E3I1"/>
<reference evidence="14" key="3">
    <citation type="submission" date="2025-09" db="UniProtKB">
        <authorList>
            <consortium name="Ensembl"/>
        </authorList>
    </citation>
    <scope>IDENTIFICATION</scope>
</reference>
<evidence type="ECO:0000313" key="15">
    <source>
        <dbReference type="Proteomes" id="UP000694580"/>
    </source>
</evidence>
<evidence type="ECO:0000313" key="14">
    <source>
        <dbReference type="Ensembl" id="ENSDCDP00010051849.1"/>
    </source>
</evidence>
<dbReference type="PANTHER" id="PTHR12442">
    <property type="entry name" value="DYNEIN INTERMEDIATE CHAIN"/>
    <property type="match status" value="1"/>
</dbReference>
<dbReference type="Proteomes" id="UP000694580">
    <property type="component" value="Chromosome 13"/>
</dbReference>
<dbReference type="Ensembl" id="ENSDCDT00010062319.1">
    <property type="protein sequence ID" value="ENSDCDP00010051849.1"/>
    <property type="gene ID" value="ENSDCDG00010030444.1"/>
</dbReference>
<dbReference type="PROSITE" id="PS50294">
    <property type="entry name" value="WD_REPEATS_REGION"/>
    <property type="match status" value="1"/>
</dbReference>
<protein>
    <recommendedName>
        <fullName evidence="10">Dynein axonemal intermediate chain 4</fullName>
    </recommendedName>
    <alternativeName>
        <fullName evidence="11">WD repeat-containing protein 78</fullName>
    </alternativeName>
</protein>
<dbReference type="InterPro" id="IPR015943">
    <property type="entry name" value="WD40/YVTN_repeat-like_dom_sf"/>
</dbReference>
<comment type="subcellular location">
    <subcellularLocation>
        <location evidence="1">Cytoplasm</location>
        <location evidence="1">Cytoskeleton</location>
        <location evidence="1">Flagellum axoneme</location>
    </subcellularLocation>
    <subcellularLocation>
        <location evidence="9">Dynein axonemal particle</location>
    </subcellularLocation>
</comment>
<feature type="region of interest" description="Disordered" evidence="13">
    <location>
        <begin position="284"/>
        <end position="327"/>
    </location>
</feature>
<evidence type="ECO:0000256" key="6">
    <source>
        <dbReference type="ARBA" id="ARBA00023069"/>
    </source>
</evidence>
<evidence type="ECO:0000256" key="10">
    <source>
        <dbReference type="ARBA" id="ARBA00040002"/>
    </source>
</evidence>
<dbReference type="Gene3D" id="2.130.10.10">
    <property type="entry name" value="YVTN repeat-like/Quinoprotein amine dehydrogenase"/>
    <property type="match status" value="2"/>
</dbReference>
<dbReference type="InterPro" id="IPR050687">
    <property type="entry name" value="Dynein_IC"/>
</dbReference>
<keyword evidence="4" id="KW-0677">Repeat</keyword>
<evidence type="ECO:0000256" key="2">
    <source>
        <dbReference type="ARBA" id="ARBA00022490"/>
    </source>
</evidence>
<keyword evidence="15" id="KW-1185">Reference proteome</keyword>
<evidence type="ECO:0000256" key="4">
    <source>
        <dbReference type="ARBA" id="ARBA00022737"/>
    </source>
</evidence>
<evidence type="ECO:0000256" key="11">
    <source>
        <dbReference type="ARBA" id="ARBA00041557"/>
    </source>
</evidence>
<dbReference type="GeneTree" id="ENSGT00940000156209"/>
<keyword evidence="6" id="KW-0969">Cilium</keyword>
<dbReference type="GO" id="GO:0003341">
    <property type="term" value="P:cilium movement"/>
    <property type="evidence" value="ECO:0007669"/>
    <property type="project" value="TreeGrafter"/>
</dbReference>
<evidence type="ECO:0000256" key="1">
    <source>
        <dbReference type="ARBA" id="ARBA00004611"/>
    </source>
</evidence>
<dbReference type="SUPFAM" id="SSF50978">
    <property type="entry name" value="WD40 repeat-like"/>
    <property type="match status" value="1"/>
</dbReference>
<name>A0AAY4E3I1_9TELE</name>
<evidence type="ECO:0000256" key="12">
    <source>
        <dbReference type="PROSITE-ProRule" id="PRU00221"/>
    </source>
</evidence>
<dbReference type="SMART" id="SM00320">
    <property type="entry name" value="WD40"/>
    <property type="match status" value="4"/>
</dbReference>
<dbReference type="GO" id="GO:0045504">
    <property type="term" value="F:dynein heavy chain binding"/>
    <property type="evidence" value="ECO:0007669"/>
    <property type="project" value="TreeGrafter"/>
</dbReference>
<keyword evidence="8" id="KW-0966">Cell projection</keyword>
<evidence type="ECO:0000256" key="5">
    <source>
        <dbReference type="ARBA" id="ARBA00022846"/>
    </source>
</evidence>
<evidence type="ECO:0000256" key="13">
    <source>
        <dbReference type="SAM" id="MobiDB-lite"/>
    </source>
</evidence>
<dbReference type="PROSITE" id="PS50082">
    <property type="entry name" value="WD_REPEATS_2"/>
    <property type="match status" value="1"/>
</dbReference>
<keyword evidence="2" id="KW-0963">Cytoplasm</keyword>
<accession>A0AAY4E3I1</accession>
<dbReference type="PANTHER" id="PTHR12442:SF12">
    <property type="entry name" value="DYNEIN AXONEMAL INTERMEDIATE CHAIN 4"/>
    <property type="match status" value="1"/>
</dbReference>
<gene>
    <name evidence="14" type="primary">dnai4</name>
</gene>
<reference evidence="14" key="2">
    <citation type="submission" date="2025-08" db="UniProtKB">
        <authorList>
            <consortium name="Ensembl"/>
        </authorList>
    </citation>
    <scope>IDENTIFICATION</scope>
</reference>
<evidence type="ECO:0000256" key="8">
    <source>
        <dbReference type="ARBA" id="ARBA00023273"/>
    </source>
</evidence>
<keyword evidence="7" id="KW-0206">Cytoskeleton</keyword>
<proteinExistence type="predicted"/>
<dbReference type="FunFam" id="2.130.10.10:FF:001248">
    <property type="entry name" value="WD repeat domain 78"/>
    <property type="match status" value="1"/>
</dbReference>
<dbReference type="Pfam" id="PF00400">
    <property type="entry name" value="WD40"/>
    <property type="match status" value="1"/>
</dbReference>
<reference evidence="14 15" key="1">
    <citation type="submission" date="2020-06" db="EMBL/GenBank/DDBJ databases">
        <authorList>
            <consortium name="Wellcome Sanger Institute Data Sharing"/>
        </authorList>
    </citation>
    <scope>NUCLEOTIDE SEQUENCE [LARGE SCALE GENOMIC DNA]</scope>
</reference>
<feature type="compositionally biased region" description="Low complexity" evidence="13">
    <location>
        <begin position="313"/>
        <end position="327"/>
    </location>
</feature>
<dbReference type="GO" id="GO:0120293">
    <property type="term" value="C:dynein axonemal particle"/>
    <property type="evidence" value="ECO:0007669"/>
    <property type="project" value="UniProtKB-SubCell"/>
</dbReference>
<dbReference type="InterPro" id="IPR036322">
    <property type="entry name" value="WD40_repeat_dom_sf"/>
</dbReference>
<dbReference type="GO" id="GO:0005858">
    <property type="term" value="C:axonemal dynein complex"/>
    <property type="evidence" value="ECO:0007669"/>
    <property type="project" value="TreeGrafter"/>
</dbReference>
<organism evidence="14 15">
    <name type="scientific">Denticeps clupeoides</name>
    <name type="common">denticle herring</name>
    <dbReference type="NCBI Taxonomy" id="299321"/>
    <lineage>
        <taxon>Eukaryota</taxon>
        <taxon>Metazoa</taxon>
        <taxon>Chordata</taxon>
        <taxon>Craniata</taxon>
        <taxon>Vertebrata</taxon>
        <taxon>Euteleostomi</taxon>
        <taxon>Actinopterygii</taxon>
        <taxon>Neopterygii</taxon>
        <taxon>Teleostei</taxon>
        <taxon>Clupei</taxon>
        <taxon>Clupeiformes</taxon>
        <taxon>Denticipitoidei</taxon>
        <taxon>Denticipitidae</taxon>
        <taxon>Denticeps</taxon>
    </lineage>
</organism>
<feature type="compositionally biased region" description="Basic and acidic residues" evidence="13">
    <location>
        <begin position="296"/>
        <end position="305"/>
    </location>
</feature>
<keyword evidence="3 12" id="KW-0853">WD repeat</keyword>
<evidence type="ECO:0000256" key="7">
    <source>
        <dbReference type="ARBA" id="ARBA00023212"/>
    </source>
</evidence>
<sequence length="772" mass="84434">MSYTAAKTRKTTLRAPAGGAGGVMTSGVLRVNRSTTTKTRSVYASASRKSFSLAADSKVLLKSSTQAAKHAVQVLDETGKDVAPRPLYQPDPGTAAPKQGKIFTPNDTTGGNVSDFFTTGFLTSNASFGDLFTRSILGSSVFSRSIAESDEIEDASSKRDRFMCITDVRVRKDDVKEPMRKDMLDQVVRLYLTETETLWLLDVPPNFVSVDSEEAETVRERNRAYQELCKNRPGNDKYTDRAMQTLSGAPKTKEVQSERVGMVDAATMATTWDIYDSSCNSVGAGEAAPTPSATKSDLEKVESPRAAEGGGSPASAASHSTTTSASCSTIEMEVTTVPAIDEPNPELILLSDKFKMDLLVMERAVLANIFQPKLAAYRHLPVLKDPDVQQLQLADEVKTESLSPFLECLWTFRCDITAGRNISCMAWNKKNPDLLAVGYGPLDSNDKKPALVCCWSIKNPVWPERILHCQSDVTALDFCASSPSQLAVGMCDGTIAVYDMKSAEATHVSDSSNSPHKHTGPVWELKWINQEKGPSGDDRGETLVSASSDGRITKWSLQKGLECVDLMKLKKTKARGEFSLISRQVPGLSFDFHPSDSSIYLAATEEGNIHKCSCFYSEQFQETYGGHNGPVYKVTWSPFSPDVFLSCSSDWTIQLWRQDLMTPVLGFTSTQSAVHDIMWSPKWPTVFGAVKERRVEIWDLRASILDPTIVNEAKPGVTLTRLLFATQTDCVLVGDSDGGVSVYRLKSLTMDEGAEHVKALQDVIVSTLASQL</sequence>
<dbReference type="GO" id="GO:0045503">
    <property type="term" value="F:dynein light chain binding"/>
    <property type="evidence" value="ECO:0007669"/>
    <property type="project" value="TreeGrafter"/>
</dbReference>
<keyword evidence="5" id="KW-0282">Flagellum</keyword>